<dbReference type="AlphaFoldDB" id="A0A8X8GZB4"/>
<accession>A0A8X8GZB4</accession>
<reference evidence="1" key="1">
    <citation type="submission" date="2020-05" db="EMBL/GenBank/DDBJ databases">
        <title>Fertoebacter nigrum gen. nov., sp. nov., a new member of the family Rhodobacteraceae.</title>
        <authorList>
            <person name="Szuroczki S."/>
            <person name="Abbaszade G."/>
            <person name="Buni D."/>
            <person name="Schumann P."/>
            <person name="Toth E."/>
        </authorList>
    </citation>
    <scope>NUCLEOTIDE SEQUENCE</scope>
    <source>
        <strain evidence="1">RG-N-1a</strain>
    </source>
</reference>
<name>A0A8X8GZB4_9RHOB</name>
<sequence length="116" mass="12750">MTRRAEMARLAALSGLILDLRLAELSVVAQAREASLAHLRALVAEPGVGLDPLPAAQAALRYQHWADQRRAAINLMLARQTAAWQVAQDEARRAFGRAETLAKIQTKLEKELRSQG</sequence>
<evidence type="ECO:0000313" key="2">
    <source>
        <dbReference type="Proteomes" id="UP000484076"/>
    </source>
</evidence>
<keyword evidence="2" id="KW-1185">Reference proteome</keyword>
<comment type="caution">
    <text evidence="1">The sequence shown here is derived from an EMBL/GenBank/DDBJ whole genome shotgun (WGS) entry which is preliminary data.</text>
</comment>
<protein>
    <submittedName>
        <fullName evidence="1">Uncharacterized protein</fullName>
    </submittedName>
</protein>
<evidence type="ECO:0000313" key="1">
    <source>
        <dbReference type="EMBL" id="NUB44608.1"/>
    </source>
</evidence>
<proteinExistence type="predicted"/>
<dbReference type="RefSeq" id="WP_174539712.1">
    <property type="nucleotide sequence ID" value="NZ_WHUT02000004.1"/>
</dbReference>
<gene>
    <name evidence="1" type="ORF">GEU84_009460</name>
</gene>
<dbReference type="EMBL" id="WHUT02000004">
    <property type="protein sequence ID" value="NUB44608.1"/>
    <property type="molecule type" value="Genomic_DNA"/>
</dbReference>
<dbReference type="Proteomes" id="UP000484076">
    <property type="component" value="Unassembled WGS sequence"/>
</dbReference>
<organism evidence="1 2">
    <name type="scientific">Fertoeibacter niger</name>
    <dbReference type="NCBI Taxonomy" id="2656921"/>
    <lineage>
        <taxon>Bacteria</taxon>
        <taxon>Pseudomonadati</taxon>
        <taxon>Pseudomonadota</taxon>
        <taxon>Alphaproteobacteria</taxon>
        <taxon>Rhodobacterales</taxon>
        <taxon>Paracoccaceae</taxon>
        <taxon>Fertoeibacter</taxon>
    </lineage>
</organism>